<sequence length="47" mass="5700">MFSFDDEIIIYNVTNFMTFISKEMTKKTHSHIHSYTIGMTHLEKFRK</sequence>
<dbReference type="PATRIC" id="fig|1256908.3.peg.2841"/>
<proteinExistence type="predicted"/>
<gene>
    <name evidence="1" type="ORF">HMPREF0373_03095</name>
</gene>
<evidence type="ECO:0000313" key="1">
    <source>
        <dbReference type="EMBL" id="ERK41760.1"/>
    </source>
</evidence>
<protein>
    <submittedName>
        <fullName evidence="1">Uncharacterized protein</fullName>
    </submittedName>
</protein>
<dbReference type="HOGENOM" id="CLU_3168243_0_0_9"/>
<name>U2NUN6_EUBRA</name>
<reference evidence="1 2" key="1">
    <citation type="submission" date="2013-06" db="EMBL/GenBank/DDBJ databases">
        <authorList>
            <person name="Weinstock G."/>
            <person name="Sodergren E."/>
            <person name="Lobos E.A."/>
            <person name="Fulton L."/>
            <person name="Fulton R."/>
            <person name="Courtney L."/>
            <person name="Fronick C."/>
            <person name="O'Laughlin M."/>
            <person name="Godfrey J."/>
            <person name="Wilson R.M."/>
            <person name="Miner T."/>
            <person name="Farmer C."/>
            <person name="Delehaunty K."/>
            <person name="Cordes M."/>
            <person name="Minx P."/>
            <person name="Tomlinson C."/>
            <person name="Chen J."/>
            <person name="Wollam A."/>
            <person name="Pepin K.H."/>
            <person name="Bhonagiri V."/>
            <person name="Zhang X."/>
            <person name="Warren W."/>
            <person name="Mitreva M."/>
            <person name="Mardis E.R."/>
            <person name="Wilson R.K."/>
        </authorList>
    </citation>
    <scope>NUCLEOTIDE SEQUENCE [LARGE SCALE GENOMIC DNA]</scope>
    <source>
        <strain evidence="1 2">ATCC 29099</strain>
    </source>
</reference>
<dbReference type="EMBL" id="AWVJ01000186">
    <property type="protein sequence ID" value="ERK41760.1"/>
    <property type="molecule type" value="Genomic_DNA"/>
</dbReference>
<keyword evidence="2" id="KW-1185">Reference proteome</keyword>
<dbReference type="AlphaFoldDB" id="U2NUN6"/>
<dbReference type="Proteomes" id="UP000016608">
    <property type="component" value="Unassembled WGS sequence"/>
</dbReference>
<organism evidence="1 2">
    <name type="scientific">Eubacterium ramulus ATCC 29099</name>
    <dbReference type="NCBI Taxonomy" id="1256908"/>
    <lineage>
        <taxon>Bacteria</taxon>
        <taxon>Bacillati</taxon>
        <taxon>Bacillota</taxon>
        <taxon>Clostridia</taxon>
        <taxon>Eubacteriales</taxon>
        <taxon>Eubacteriaceae</taxon>
        <taxon>Eubacterium</taxon>
    </lineage>
</organism>
<evidence type="ECO:0000313" key="2">
    <source>
        <dbReference type="Proteomes" id="UP000016608"/>
    </source>
</evidence>
<comment type="caution">
    <text evidence="1">The sequence shown here is derived from an EMBL/GenBank/DDBJ whole genome shotgun (WGS) entry which is preliminary data.</text>
</comment>
<accession>U2NUN6</accession>